<sequence>MANAKDVVSLLKNERILPIVRGIEAEYALDLARATFNSGCKIMEFTLSIPGILRQVARVKETFPDMYIGVGTVLTKEQAKEVVKLGVDFVVSPILNREIADEVKKANKMLVLAGLTPTELYEAYRLGSDVVKLFPAREMNPSYVRELRGPLPELEILATGGLSLIMAIEYIAAGAVAVGLGSTLYKKELIVQKKFDQITEIIENAYTRIKMVKL</sequence>
<gene>
    <name evidence="7" type="ORF">KDW03_11435</name>
</gene>
<evidence type="ECO:0000256" key="2">
    <source>
        <dbReference type="ARBA" id="ARBA00006906"/>
    </source>
</evidence>
<feature type="transmembrane region" description="Helical" evidence="6">
    <location>
        <begin position="162"/>
        <end position="185"/>
    </location>
</feature>
<keyword evidence="8" id="KW-1185">Reference proteome</keyword>
<dbReference type="PANTHER" id="PTHR30246:SF1">
    <property type="entry name" value="2-DEHYDRO-3-DEOXY-6-PHOSPHOGALACTONATE ALDOLASE-RELATED"/>
    <property type="match status" value="1"/>
</dbReference>
<dbReference type="Gene3D" id="3.20.20.70">
    <property type="entry name" value="Aldolase class I"/>
    <property type="match status" value="1"/>
</dbReference>
<keyword evidence="6" id="KW-1133">Transmembrane helix</keyword>
<comment type="similarity">
    <text evidence="2">Belongs to the KHG/KDPG aldolase family.</text>
</comment>
<proteinExistence type="inferred from homology"/>
<dbReference type="Proteomes" id="UP001056539">
    <property type="component" value="Chromosome"/>
</dbReference>
<dbReference type="KEGG" id="taqu:KDW03_11435"/>
<dbReference type="Pfam" id="PF01081">
    <property type="entry name" value="Aldolase"/>
    <property type="match status" value="1"/>
</dbReference>
<dbReference type="SUPFAM" id="SSF51569">
    <property type="entry name" value="Aldolase"/>
    <property type="match status" value="1"/>
</dbReference>
<keyword evidence="6" id="KW-0812">Transmembrane</keyword>
<evidence type="ECO:0000256" key="5">
    <source>
        <dbReference type="ARBA" id="ARBA00023277"/>
    </source>
</evidence>
<evidence type="ECO:0000256" key="4">
    <source>
        <dbReference type="ARBA" id="ARBA00023239"/>
    </source>
</evidence>
<accession>A0AAX3BCU9</accession>
<dbReference type="AlphaFoldDB" id="A0AAX3BCU9"/>
<protein>
    <submittedName>
        <fullName evidence="7">Bifunctional 4-hydroxy-2-oxoglutarate aldolase/2-dehydro-3-deoxy-phosphogluconate aldolase</fullName>
    </submittedName>
</protein>
<dbReference type="InterPro" id="IPR013785">
    <property type="entry name" value="Aldolase_TIM"/>
</dbReference>
<evidence type="ECO:0000313" key="8">
    <source>
        <dbReference type="Proteomes" id="UP001056539"/>
    </source>
</evidence>
<keyword evidence="6" id="KW-0472">Membrane</keyword>
<name>A0AAX3BCU9_9SPIR</name>
<dbReference type="PANTHER" id="PTHR30246">
    <property type="entry name" value="2-KETO-3-DEOXY-6-PHOSPHOGLUCONATE ALDOLASE"/>
    <property type="match status" value="1"/>
</dbReference>
<reference evidence="7" key="1">
    <citation type="submission" date="2021-04" db="EMBL/GenBank/DDBJ databases">
        <authorList>
            <person name="Postec A."/>
        </authorList>
    </citation>
    <scope>NUCLEOTIDE SEQUENCE</scope>
    <source>
        <strain evidence="7">F1F22</strain>
    </source>
</reference>
<keyword evidence="5" id="KW-0119">Carbohydrate metabolism</keyword>
<evidence type="ECO:0000256" key="3">
    <source>
        <dbReference type="ARBA" id="ARBA00011233"/>
    </source>
</evidence>
<reference evidence="7" key="2">
    <citation type="submission" date="2022-06" db="EMBL/GenBank/DDBJ databases">
        <title>Thermospira aquatica gen. nov., sp. nov.</title>
        <authorList>
            <person name="Ben Ali Gam Z."/>
            <person name="Labat M."/>
        </authorList>
    </citation>
    <scope>NUCLEOTIDE SEQUENCE</scope>
    <source>
        <strain evidence="7">F1F22</strain>
    </source>
</reference>
<dbReference type="InterPro" id="IPR000887">
    <property type="entry name" value="Aldlse_KDPG_KHG"/>
</dbReference>
<keyword evidence="4" id="KW-0456">Lyase</keyword>
<evidence type="ECO:0000313" key="7">
    <source>
        <dbReference type="EMBL" id="URA10077.1"/>
    </source>
</evidence>
<dbReference type="GO" id="GO:0016829">
    <property type="term" value="F:lyase activity"/>
    <property type="evidence" value="ECO:0007669"/>
    <property type="project" value="UniProtKB-KW"/>
</dbReference>
<comment type="pathway">
    <text evidence="1">Carbohydrate acid metabolism.</text>
</comment>
<evidence type="ECO:0000256" key="6">
    <source>
        <dbReference type="SAM" id="Phobius"/>
    </source>
</evidence>
<comment type="subunit">
    <text evidence="3">Homotrimer.</text>
</comment>
<dbReference type="EMBL" id="CP073355">
    <property type="protein sequence ID" value="URA10077.1"/>
    <property type="molecule type" value="Genomic_DNA"/>
</dbReference>
<dbReference type="RefSeq" id="WP_271435210.1">
    <property type="nucleotide sequence ID" value="NZ_CP073355.1"/>
</dbReference>
<dbReference type="CDD" id="cd00452">
    <property type="entry name" value="KDPG_aldolase"/>
    <property type="match status" value="1"/>
</dbReference>
<organism evidence="7 8">
    <name type="scientific">Thermospira aquatica</name>
    <dbReference type="NCBI Taxonomy" id="2828656"/>
    <lineage>
        <taxon>Bacteria</taxon>
        <taxon>Pseudomonadati</taxon>
        <taxon>Spirochaetota</taxon>
        <taxon>Spirochaetia</taxon>
        <taxon>Brevinematales</taxon>
        <taxon>Thermospiraceae</taxon>
        <taxon>Thermospira</taxon>
    </lineage>
</organism>
<evidence type="ECO:0000256" key="1">
    <source>
        <dbReference type="ARBA" id="ARBA00004761"/>
    </source>
</evidence>